<dbReference type="SMR" id="A2DBE2"/>
<keyword evidence="4" id="KW-1185">Reference proteome</keyword>
<proteinExistence type="predicted"/>
<gene>
    <name evidence="3" type="ORF">TVAG_093190</name>
</gene>
<evidence type="ECO:0000256" key="2">
    <source>
        <dbReference type="SAM" id="Phobius"/>
    </source>
</evidence>
<evidence type="ECO:0000313" key="3">
    <source>
        <dbReference type="EMBL" id="EAY22145.1"/>
    </source>
</evidence>
<keyword evidence="2" id="KW-0472">Membrane</keyword>
<dbReference type="VEuPathDB" id="TrichDB:TVAGG3_0382890"/>
<dbReference type="KEGG" id="tva:5467681"/>
<dbReference type="AlphaFoldDB" id="A2DBE2"/>
<feature type="compositionally biased region" description="Basic and acidic residues" evidence="1">
    <location>
        <begin position="355"/>
        <end position="382"/>
    </location>
</feature>
<reference evidence="3" key="2">
    <citation type="journal article" date="2007" name="Science">
        <title>Draft genome sequence of the sexually transmitted pathogen Trichomonas vaginalis.</title>
        <authorList>
            <person name="Carlton J.M."/>
            <person name="Hirt R.P."/>
            <person name="Silva J.C."/>
            <person name="Delcher A.L."/>
            <person name="Schatz M."/>
            <person name="Zhao Q."/>
            <person name="Wortman J.R."/>
            <person name="Bidwell S.L."/>
            <person name="Alsmark U.C.M."/>
            <person name="Besteiro S."/>
            <person name="Sicheritz-Ponten T."/>
            <person name="Noel C.J."/>
            <person name="Dacks J.B."/>
            <person name="Foster P.G."/>
            <person name="Simillion C."/>
            <person name="Van de Peer Y."/>
            <person name="Miranda-Saavedra D."/>
            <person name="Barton G.J."/>
            <person name="Westrop G.D."/>
            <person name="Mueller S."/>
            <person name="Dessi D."/>
            <person name="Fiori P.L."/>
            <person name="Ren Q."/>
            <person name="Paulsen I."/>
            <person name="Zhang H."/>
            <person name="Bastida-Corcuera F.D."/>
            <person name="Simoes-Barbosa A."/>
            <person name="Brown M.T."/>
            <person name="Hayes R.D."/>
            <person name="Mukherjee M."/>
            <person name="Okumura C.Y."/>
            <person name="Schneider R."/>
            <person name="Smith A.J."/>
            <person name="Vanacova S."/>
            <person name="Villalvazo M."/>
            <person name="Haas B.J."/>
            <person name="Pertea M."/>
            <person name="Feldblyum T.V."/>
            <person name="Utterback T.R."/>
            <person name="Shu C.L."/>
            <person name="Osoegawa K."/>
            <person name="de Jong P.J."/>
            <person name="Hrdy I."/>
            <person name="Horvathova L."/>
            <person name="Zubacova Z."/>
            <person name="Dolezal P."/>
            <person name="Malik S.B."/>
            <person name="Logsdon J.M. Jr."/>
            <person name="Henze K."/>
            <person name="Gupta A."/>
            <person name="Wang C.C."/>
            <person name="Dunne R.L."/>
            <person name="Upcroft J.A."/>
            <person name="Upcroft P."/>
            <person name="White O."/>
            <person name="Salzberg S.L."/>
            <person name="Tang P."/>
            <person name="Chiu C.-H."/>
            <person name="Lee Y.-S."/>
            <person name="Embley T.M."/>
            <person name="Coombs G.H."/>
            <person name="Mottram J.C."/>
            <person name="Tachezy J."/>
            <person name="Fraser-Liggett C.M."/>
            <person name="Johnson P.J."/>
        </authorList>
    </citation>
    <scope>NUCLEOTIDE SEQUENCE [LARGE SCALE GENOMIC DNA]</scope>
    <source>
        <strain evidence="3">G3</strain>
    </source>
</reference>
<dbReference type="PANTHER" id="PTHR16861:SF4">
    <property type="entry name" value="SH3 DOMAIN PROTEIN (AFU_ORTHOLOGUE AFUA_1G13610)"/>
    <property type="match status" value="1"/>
</dbReference>
<feature type="region of interest" description="Disordered" evidence="1">
    <location>
        <begin position="350"/>
        <end position="401"/>
    </location>
</feature>
<accession>A2DBE2</accession>
<dbReference type="InParanoid" id="A2DBE2"/>
<protein>
    <submittedName>
        <fullName evidence="3">Uncharacterized protein</fullName>
    </submittedName>
</protein>
<dbReference type="Proteomes" id="UP000001542">
    <property type="component" value="Unassembled WGS sequence"/>
</dbReference>
<dbReference type="RefSeq" id="XP_001583131.1">
    <property type="nucleotide sequence ID" value="XM_001583081.1"/>
</dbReference>
<reference evidence="3" key="1">
    <citation type="submission" date="2006-10" db="EMBL/GenBank/DDBJ databases">
        <authorList>
            <person name="Amadeo P."/>
            <person name="Zhao Q."/>
            <person name="Wortman J."/>
            <person name="Fraser-Liggett C."/>
            <person name="Carlton J."/>
        </authorList>
    </citation>
    <scope>NUCLEOTIDE SEQUENCE</scope>
    <source>
        <strain evidence="3">G3</strain>
    </source>
</reference>
<feature type="transmembrane region" description="Helical" evidence="2">
    <location>
        <begin position="407"/>
        <end position="431"/>
    </location>
</feature>
<keyword evidence="2" id="KW-0812">Transmembrane</keyword>
<sequence length="445" mass="50508">MVKIDDGIYNGVGPSLRYKSYISDVHVPNPQVTMQLGSSNKSQMYLTIVPDGSYSGDEFEPKRIPTVHGVYEYSKLSPPRIIHPNQYCDSEMEYPIVFEHYNISCNQYHDFSFRQDIKQEIPKGETFCFIGSALMASKQKYSVEVRTFTGYRTIPTPSNRKLSEDYLDYNNFIDPLSGYPYEHSTTPQKFKNPLLIRDKRPLMAITCDDDVNCSMEIMKYSYGKINTETFPEDLYVISNQLETKVEFNIDNKVTSLLLYNKIYKPIDITKEGNINIYQFNEELILNEQYFRSSNYYLIMNQNSDFQGKITFNCSGQAIFQSIMPAFIGKVPSNGLAFTLNELINEYKNPGSYDPTKSEFLDKPPTDPDDEGKDKEGDGKDNEGTEPSKSGEESDQNGQKSGKLSGGALAGIIVGVIAVITIVVVVVIFLIIKKSHNDKQTEEMEV</sequence>
<dbReference type="VEuPathDB" id="TrichDB:TVAG_093190"/>
<name>A2DBE2_TRIV3</name>
<evidence type="ECO:0000313" key="4">
    <source>
        <dbReference type="Proteomes" id="UP000001542"/>
    </source>
</evidence>
<dbReference type="PANTHER" id="PTHR16861">
    <property type="entry name" value="GLYCOPROTEIN 38"/>
    <property type="match status" value="1"/>
</dbReference>
<keyword evidence="2" id="KW-1133">Transmembrane helix</keyword>
<organism evidence="3 4">
    <name type="scientific">Trichomonas vaginalis (strain ATCC PRA-98 / G3)</name>
    <dbReference type="NCBI Taxonomy" id="412133"/>
    <lineage>
        <taxon>Eukaryota</taxon>
        <taxon>Metamonada</taxon>
        <taxon>Parabasalia</taxon>
        <taxon>Trichomonadida</taxon>
        <taxon>Trichomonadidae</taxon>
        <taxon>Trichomonas</taxon>
    </lineage>
</organism>
<evidence type="ECO:0000256" key="1">
    <source>
        <dbReference type="SAM" id="MobiDB-lite"/>
    </source>
</evidence>
<dbReference type="EMBL" id="DS113185">
    <property type="protein sequence ID" value="EAY22145.1"/>
    <property type="molecule type" value="Genomic_DNA"/>
</dbReference>